<accession>A0ABU1W5I2</accession>
<keyword evidence="2" id="KW-1185">Reference proteome</keyword>
<protein>
    <submittedName>
        <fullName evidence="1">Uncharacterized protein</fullName>
    </submittedName>
</protein>
<proteinExistence type="predicted"/>
<sequence length="162" mass="17421">MLHGQFSPTSDRATVAAYFLYGLEAGLFPEDCAKDWAFSVIAALDDPPIEIIDVATAAHRQDVFGALANASLGADSALAGRWLLTRVHNELLSNRISVRDAIRKSMQVAFSTQLPEDVYYAFDALDDELQLAENGVYSTVADVTRDTLAELSVHGQGSSGAT</sequence>
<organism evidence="1 2">
    <name type="scientific">Lysobacter niastensis</name>
    <dbReference type="NCBI Taxonomy" id="380629"/>
    <lineage>
        <taxon>Bacteria</taxon>
        <taxon>Pseudomonadati</taxon>
        <taxon>Pseudomonadota</taxon>
        <taxon>Gammaproteobacteria</taxon>
        <taxon>Lysobacterales</taxon>
        <taxon>Lysobacteraceae</taxon>
        <taxon>Lysobacter</taxon>
    </lineage>
</organism>
<dbReference type="Proteomes" id="UP001251524">
    <property type="component" value="Unassembled WGS sequence"/>
</dbReference>
<evidence type="ECO:0000313" key="2">
    <source>
        <dbReference type="Proteomes" id="UP001251524"/>
    </source>
</evidence>
<gene>
    <name evidence="1" type="ORF">J2X06_000032</name>
</gene>
<name>A0ABU1W5I2_9GAMM</name>
<dbReference type="EMBL" id="JAVDVY010000001">
    <property type="protein sequence ID" value="MDR7132848.1"/>
    <property type="molecule type" value="Genomic_DNA"/>
</dbReference>
<evidence type="ECO:0000313" key="1">
    <source>
        <dbReference type="EMBL" id="MDR7132848.1"/>
    </source>
</evidence>
<reference evidence="1 2" key="1">
    <citation type="submission" date="2023-07" db="EMBL/GenBank/DDBJ databases">
        <title>Sorghum-associated microbial communities from plants grown in Nebraska, USA.</title>
        <authorList>
            <person name="Schachtman D."/>
        </authorList>
    </citation>
    <scope>NUCLEOTIDE SEQUENCE [LARGE SCALE GENOMIC DNA]</scope>
    <source>
        <strain evidence="1 2">BE198</strain>
    </source>
</reference>
<comment type="caution">
    <text evidence="1">The sequence shown here is derived from an EMBL/GenBank/DDBJ whole genome shotgun (WGS) entry which is preliminary data.</text>
</comment>